<dbReference type="InterPro" id="IPR011006">
    <property type="entry name" value="CheY-like_superfamily"/>
</dbReference>
<dbReference type="SMART" id="SM00448">
    <property type="entry name" value="REC"/>
    <property type="match status" value="1"/>
</dbReference>
<evidence type="ECO:0000256" key="1">
    <source>
        <dbReference type="PROSITE-ProRule" id="PRU00169"/>
    </source>
</evidence>
<keyword evidence="5" id="KW-1185">Reference proteome</keyword>
<dbReference type="Gene3D" id="3.40.50.2300">
    <property type="match status" value="1"/>
</dbReference>
<dbReference type="Pfam" id="PF01584">
    <property type="entry name" value="CheW"/>
    <property type="match status" value="1"/>
</dbReference>
<sequence length="317" mass="35207">MPETNILLKSGTNELEIVEFYLDEEKSTGEYRGYYGINVAKVLEILQMPELTEMPEVSHPAVLGAFNLRDEIIPLIDLAGWLGRKRKEKEPPKVIVTEFNRTKSAFLVSGVTRIHRINWNEVEAPTDYVSSLTANSITGVVKISGRIIFILDMEKICAELNPNAAPIKEPAEEIKTAIRTRKVKALVADDSTMARNIIVSILQKAGFQVHAVENGDLALRHLRDCRRKAADQGKPLSTFVDVVVSDIEMPVMDGHTLTRLVKEDPDLRHVPVVLCSSIITETLHHKGVAVGADDQVSKAELNELVDRVYALLDQPSA</sequence>
<dbReference type="PANTHER" id="PTHR47233:SF3">
    <property type="entry name" value="CHEMOTAXIS PROTEIN CHEV"/>
    <property type="match status" value="1"/>
</dbReference>
<dbReference type="Gene3D" id="2.30.30.40">
    <property type="entry name" value="SH3 Domains"/>
    <property type="match status" value="1"/>
</dbReference>
<dbReference type="KEGG" id="psel:GM415_01690"/>
<dbReference type="PROSITE" id="PS50110">
    <property type="entry name" value="RESPONSE_REGULATORY"/>
    <property type="match status" value="1"/>
</dbReference>
<dbReference type="Pfam" id="PF00072">
    <property type="entry name" value="Response_reg"/>
    <property type="match status" value="1"/>
</dbReference>
<proteinExistence type="predicted"/>
<dbReference type="PROSITE" id="PS50851">
    <property type="entry name" value="CHEW"/>
    <property type="match status" value="1"/>
</dbReference>
<dbReference type="Gene3D" id="2.40.50.180">
    <property type="entry name" value="CheA-289, Domain 4"/>
    <property type="match status" value="1"/>
</dbReference>
<dbReference type="SMART" id="SM00260">
    <property type="entry name" value="CheW"/>
    <property type="match status" value="1"/>
</dbReference>
<evidence type="ECO:0000259" key="3">
    <source>
        <dbReference type="PROSITE" id="PS50851"/>
    </source>
</evidence>
<evidence type="ECO:0000313" key="4">
    <source>
        <dbReference type="EMBL" id="QGY38901.1"/>
    </source>
</evidence>
<dbReference type="InterPro" id="IPR001789">
    <property type="entry name" value="Sig_transdc_resp-reg_receiver"/>
</dbReference>
<dbReference type="PIRSF" id="PIRSF002867">
    <property type="entry name" value="CheV"/>
    <property type="match status" value="1"/>
</dbReference>
<dbReference type="GO" id="GO:0006935">
    <property type="term" value="P:chemotaxis"/>
    <property type="evidence" value="ECO:0007669"/>
    <property type="project" value="InterPro"/>
</dbReference>
<protein>
    <submittedName>
        <fullName evidence="4">Response regulator</fullName>
    </submittedName>
</protein>
<dbReference type="InterPro" id="IPR036061">
    <property type="entry name" value="CheW-like_dom_sf"/>
</dbReference>
<organism evidence="4 5">
    <name type="scientific">Pseudodesulfovibrio cashew</name>
    <dbReference type="NCBI Taxonomy" id="2678688"/>
    <lineage>
        <taxon>Bacteria</taxon>
        <taxon>Pseudomonadati</taxon>
        <taxon>Thermodesulfobacteriota</taxon>
        <taxon>Desulfovibrionia</taxon>
        <taxon>Desulfovibrionales</taxon>
        <taxon>Desulfovibrionaceae</taxon>
    </lineage>
</organism>
<evidence type="ECO:0000313" key="5">
    <source>
        <dbReference type="Proteomes" id="UP000428328"/>
    </source>
</evidence>
<reference evidence="4 5" key="1">
    <citation type="submission" date="2019-11" db="EMBL/GenBank/DDBJ databases">
        <authorList>
            <person name="Zheng R.K."/>
            <person name="Sun C.M."/>
        </authorList>
    </citation>
    <scope>NUCLEOTIDE SEQUENCE [LARGE SCALE GENOMIC DNA]</scope>
    <source>
        <strain evidence="4 5">SRB007</strain>
    </source>
</reference>
<accession>A0A6I6JA30</accession>
<dbReference type="Proteomes" id="UP000428328">
    <property type="component" value="Chromosome"/>
</dbReference>
<evidence type="ECO:0000259" key="2">
    <source>
        <dbReference type="PROSITE" id="PS50110"/>
    </source>
</evidence>
<dbReference type="PANTHER" id="PTHR47233">
    <property type="entry name" value="CHEMOTAXIS PROTEIN CHEV"/>
    <property type="match status" value="1"/>
</dbReference>
<keyword evidence="1" id="KW-0597">Phosphoprotein</keyword>
<dbReference type="EMBL" id="CP046400">
    <property type="protein sequence ID" value="QGY38901.1"/>
    <property type="molecule type" value="Genomic_DNA"/>
</dbReference>
<dbReference type="InterPro" id="IPR002545">
    <property type="entry name" value="CheW-lke_dom"/>
</dbReference>
<dbReference type="SUPFAM" id="SSF50341">
    <property type="entry name" value="CheW-like"/>
    <property type="match status" value="1"/>
</dbReference>
<dbReference type="InterPro" id="IPR024181">
    <property type="entry name" value="Chemotax_regulator_CheV"/>
</dbReference>
<dbReference type="RefSeq" id="WP_158946112.1">
    <property type="nucleotide sequence ID" value="NZ_CP046400.1"/>
</dbReference>
<feature type="domain" description="CheW-like" evidence="3">
    <location>
        <begin position="14"/>
        <end position="162"/>
    </location>
</feature>
<name>A0A6I6JA30_9BACT</name>
<dbReference type="GO" id="GO:0000160">
    <property type="term" value="P:phosphorelay signal transduction system"/>
    <property type="evidence" value="ECO:0007669"/>
    <property type="project" value="InterPro"/>
</dbReference>
<feature type="domain" description="Response regulatory" evidence="2">
    <location>
        <begin position="184"/>
        <end position="313"/>
    </location>
</feature>
<gene>
    <name evidence="4" type="ORF">GM415_01690</name>
</gene>
<dbReference type="AlphaFoldDB" id="A0A6I6JA30"/>
<feature type="modified residue" description="4-aspartylphosphate" evidence="1">
    <location>
        <position position="246"/>
    </location>
</feature>
<dbReference type="SUPFAM" id="SSF52172">
    <property type="entry name" value="CheY-like"/>
    <property type="match status" value="1"/>
</dbReference>